<evidence type="ECO:0000256" key="1">
    <source>
        <dbReference type="ARBA" id="ARBA00004141"/>
    </source>
</evidence>
<accession>A0AAD3DH70</accession>
<comment type="subcellular location">
    <subcellularLocation>
        <location evidence="1">Membrane</location>
        <topology evidence="1">Multi-pass membrane protein</topology>
    </subcellularLocation>
</comment>
<dbReference type="PANTHER" id="PTHR45649">
    <property type="entry name" value="AMINO-ACID PERMEASE BAT1"/>
    <property type="match status" value="1"/>
</dbReference>
<name>A0AAD3DH70_9CHLO</name>
<gene>
    <name evidence="8" type="ORF">Agub_g2499</name>
</gene>
<keyword evidence="9" id="KW-1185">Reference proteome</keyword>
<organism evidence="8 9">
    <name type="scientific">Astrephomene gubernaculifera</name>
    <dbReference type="NCBI Taxonomy" id="47775"/>
    <lineage>
        <taxon>Eukaryota</taxon>
        <taxon>Viridiplantae</taxon>
        <taxon>Chlorophyta</taxon>
        <taxon>core chlorophytes</taxon>
        <taxon>Chlorophyceae</taxon>
        <taxon>CS clade</taxon>
        <taxon>Chlamydomonadales</taxon>
        <taxon>Astrephomenaceae</taxon>
        <taxon>Astrephomene</taxon>
    </lineage>
</organism>
<evidence type="ECO:0000313" key="9">
    <source>
        <dbReference type="Proteomes" id="UP001054857"/>
    </source>
</evidence>
<reference evidence="8 9" key="1">
    <citation type="journal article" date="2021" name="Sci. Rep.">
        <title>Genome sequencing of the multicellular alga Astrephomene provides insights into convergent evolution of germ-soma differentiation.</title>
        <authorList>
            <person name="Yamashita S."/>
            <person name="Yamamoto K."/>
            <person name="Matsuzaki R."/>
            <person name="Suzuki S."/>
            <person name="Yamaguchi H."/>
            <person name="Hirooka S."/>
            <person name="Minakuchi Y."/>
            <person name="Miyagishima S."/>
            <person name="Kawachi M."/>
            <person name="Toyoda A."/>
            <person name="Nozaki H."/>
        </authorList>
    </citation>
    <scope>NUCLEOTIDE SEQUENCE [LARGE SCALE GENOMIC DNA]</scope>
    <source>
        <strain evidence="8 9">NIES-4017</strain>
    </source>
</reference>
<comment type="caution">
    <text evidence="8">The sequence shown here is derived from an EMBL/GenBank/DDBJ whole genome shotgun (WGS) entry which is preliminary data.</text>
</comment>
<dbReference type="Gene3D" id="1.20.1740.10">
    <property type="entry name" value="Amino acid/polyamine transporter I"/>
    <property type="match status" value="1"/>
</dbReference>
<feature type="transmembrane region" description="Helical" evidence="6">
    <location>
        <begin position="179"/>
        <end position="206"/>
    </location>
</feature>
<feature type="transmembrane region" description="Helical" evidence="6">
    <location>
        <begin position="36"/>
        <end position="56"/>
    </location>
</feature>
<keyword evidence="2" id="KW-0813">Transport</keyword>
<dbReference type="PANTHER" id="PTHR45649:SF26">
    <property type="entry name" value="OS04G0435100 PROTEIN"/>
    <property type="match status" value="1"/>
</dbReference>
<dbReference type="Proteomes" id="UP001054857">
    <property type="component" value="Unassembled WGS sequence"/>
</dbReference>
<feature type="signal peptide" evidence="7">
    <location>
        <begin position="1"/>
        <end position="17"/>
    </location>
</feature>
<evidence type="ECO:0000256" key="5">
    <source>
        <dbReference type="ARBA" id="ARBA00023136"/>
    </source>
</evidence>
<keyword evidence="5 6" id="KW-0472">Membrane</keyword>
<evidence type="ECO:0000256" key="7">
    <source>
        <dbReference type="SAM" id="SignalP"/>
    </source>
</evidence>
<dbReference type="GO" id="GO:0022857">
    <property type="term" value="F:transmembrane transporter activity"/>
    <property type="evidence" value="ECO:0007669"/>
    <property type="project" value="InterPro"/>
</dbReference>
<protein>
    <submittedName>
        <fullName evidence="8">Uncharacterized protein</fullName>
    </submittedName>
</protein>
<evidence type="ECO:0000256" key="2">
    <source>
        <dbReference type="ARBA" id="ARBA00022448"/>
    </source>
</evidence>
<feature type="non-terminal residue" evidence="8">
    <location>
        <position position="268"/>
    </location>
</feature>
<evidence type="ECO:0000256" key="6">
    <source>
        <dbReference type="SAM" id="Phobius"/>
    </source>
</evidence>
<evidence type="ECO:0000256" key="3">
    <source>
        <dbReference type="ARBA" id="ARBA00022692"/>
    </source>
</evidence>
<feature type="chain" id="PRO_5041938357" evidence="7">
    <location>
        <begin position="18"/>
        <end position="268"/>
    </location>
</feature>
<keyword evidence="4 6" id="KW-1133">Transmembrane helix</keyword>
<dbReference type="Pfam" id="PF13520">
    <property type="entry name" value="AA_permease_2"/>
    <property type="match status" value="1"/>
</dbReference>
<evidence type="ECO:0000313" key="8">
    <source>
        <dbReference type="EMBL" id="GFR41745.1"/>
    </source>
</evidence>
<keyword evidence="3 6" id="KW-0812">Transmembrane</keyword>
<evidence type="ECO:0000256" key="4">
    <source>
        <dbReference type="ARBA" id="ARBA00022989"/>
    </source>
</evidence>
<dbReference type="EMBL" id="BMAR01000002">
    <property type="protein sequence ID" value="GFR41745.1"/>
    <property type="molecule type" value="Genomic_DNA"/>
</dbReference>
<feature type="non-terminal residue" evidence="8">
    <location>
        <position position="1"/>
    </location>
</feature>
<dbReference type="GO" id="GO:0016020">
    <property type="term" value="C:membrane"/>
    <property type="evidence" value="ECO:0007669"/>
    <property type="project" value="UniProtKB-SubCell"/>
</dbReference>
<proteinExistence type="predicted"/>
<sequence>SQGALVALLLGLLVIHAALNSISSRVTAFTNTLSFFWHVFASIAMCGALLATARSLNAPSYVLTAWTPNSSVHGIRSPPYIFLMGLLMAQWALMGYDASIHVAEETIDAQNAASAALVASVCLCSGLGLGVLLSLTFAMQSMASILSPANATGGHSAMTQLFWDVFQSRYGSGIGALGLSYIPLVGLFFCANASLAANARMLYAFSRDGAMPGFRIWRRLHPSSRLPLHACWLMAALAGLLGVPCVLNKRFFHTVSAGSVVALSLSYG</sequence>
<feature type="transmembrane region" description="Helical" evidence="6">
    <location>
        <begin position="77"/>
        <end position="96"/>
    </location>
</feature>
<keyword evidence="7" id="KW-0732">Signal</keyword>
<dbReference type="InterPro" id="IPR002293">
    <property type="entry name" value="AA/rel_permease1"/>
</dbReference>
<feature type="transmembrane region" description="Helical" evidence="6">
    <location>
        <begin position="116"/>
        <end position="138"/>
    </location>
</feature>
<dbReference type="AlphaFoldDB" id="A0AAD3DH70"/>
<feature type="transmembrane region" description="Helical" evidence="6">
    <location>
        <begin position="226"/>
        <end position="247"/>
    </location>
</feature>